<keyword evidence="8" id="KW-1185">Reference proteome</keyword>
<keyword evidence="2" id="KW-0547">Nucleotide-binding</keyword>
<evidence type="ECO:0000256" key="2">
    <source>
        <dbReference type="ARBA" id="ARBA00022741"/>
    </source>
</evidence>
<name>A0A085WST7_9BACT</name>
<dbReference type="InterPro" id="IPR035647">
    <property type="entry name" value="EFG_III/V"/>
</dbReference>
<dbReference type="InterPro" id="IPR014721">
    <property type="entry name" value="Ribsml_uS5_D2-typ_fold_subgr"/>
</dbReference>
<dbReference type="InterPro" id="IPR035649">
    <property type="entry name" value="EFG_V"/>
</dbReference>
<dbReference type="PANTHER" id="PTHR43261:SF7">
    <property type="entry name" value="ELONGATION FACTOR G-LIKE PROTEIN"/>
    <property type="match status" value="1"/>
</dbReference>
<sequence length="665" mass="72055">MKHPASPRVVALVGPQGAGKTTLLESLLRVTGAGPLRATGGNGTASGRTMTMELAAATTDFLGERWTFIDCPGAPEFSLEARHALMVCDAALVVCDTGPDRAAALSPLFHFLDTRHIPHLLFLNALDQSGASVRGLLDSLQAVSSRPLVLREIPLREGERMVGVVDLVSERAWGMTGEREAALIPLPETDRPLEEAARRQMLERLADQDDALLEQLIEDVVPPPGVLYEQLARALREDRLVPVFIGSAERGLGLLRLLKGLRHEVPAVEETRTRLGISTQGGPLVQPFKTRHLPHVGKQSLARIWRGTVTDGGTLGGGRVSGVFQPHGARQEAVRTAHEGEVAIIGRLDAARTGERVEQDEVRRITGWPAASPPVHQVAITAQKRTDDVKLPGALARLVEEDPSLSVDQDPDTQQLLLGGQGELHVREAIERLGAHLRVPVVMHPVPIPYRETIRRHGGHHARYKRQSGGHGQFGDVVVGVRPLPRGQGFNFTSAVVGGAVPRQYIPAVEEGVFQGLHRGPLGFPVVDVAVTLMGGTYHSVDSSDQAFRTAARLAMAEILPRLEPVLLEPILHVELHVPRDAIPRAQRLITGRRGQLLGFDANLDLPGWDILTAYLPQAELKGLIVELRSASAGLGTFVARHDHYSELMGRQAERVVSHQPVAEP</sequence>
<accession>A0A085WST7</accession>
<dbReference type="SMART" id="SM00838">
    <property type="entry name" value="EFG_C"/>
    <property type="match status" value="1"/>
</dbReference>
<dbReference type="InterPro" id="IPR041095">
    <property type="entry name" value="EFG_II"/>
</dbReference>
<reference evidence="7 8" key="1">
    <citation type="submission" date="2014-04" db="EMBL/GenBank/DDBJ databases">
        <title>Genome assembly of Hyalangium minutum DSM 14724.</title>
        <authorList>
            <person name="Sharma G."/>
            <person name="Subramanian S."/>
        </authorList>
    </citation>
    <scope>NUCLEOTIDE SEQUENCE [LARGE SCALE GENOMIC DNA]</scope>
    <source>
        <strain evidence="7 8">DSM 14724</strain>
    </source>
</reference>
<dbReference type="Gene3D" id="2.40.30.10">
    <property type="entry name" value="Translation factors"/>
    <property type="match status" value="1"/>
</dbReference>
<feature type="domain" description="AAA+ ATPase" evidence="4">
    <location>
        <begin position="6"/>
        <end position="136"/>
    </location>
</feature>
<dbReference type="GO" id="GO:0005525">
    <property type="term" value="F:GTP binding"/>
    <property type="evidence" value="ECO:0007669"/>
    <property type="project" value="UniProtKB-KW"/>
</dbReference>
<evidence type="ECO:0000259" key="4">
    <source>
        <dbReference type="SMART" id="SM00382"/>
    </source>
</evidence>
<dbReference type="Gene3D" id="3.30.70.870">
    <property type="entry name" value="Elongation Factor G (Translational Gtpase), domain 3"/>
    <property type="match status" value="1"/>
</dbReference>
<evidence type="ECO:0000259" key="5">
    <source>
        <dbReference type="SMART" id="SM00838"/>
    </source>
</evidence>
<dbReference type="Proteomes" id="UP000028725">
    <property type="component" value="Unassembled WGS sequence"/>
</dbReference>
<evidence type="ECO:0000313" key="7">
    <source>
        <dbReference type="EMBL" id="KFE70750.1"/>
    </source>
</evidence>
<dbReference type="SMART" id="SM00382">
    <property type="entry name" value="AAA"/>
    <property type="match status" value="1"/>
</dbReference>
<dbReference type="InterPro" id="IPR000640">
    <property type="entry name" value="EFG_V-like"/>
</dbReference>
<dbReference type="CDD" id="cd03713">
    <property type="entry name" value="EFG_mtEFG_C"/>
    <property type="match status" value="1"/>
</dbReference>
<gene>
    <name evidence="7" type="ORF">DB31_5792</name>
</gene>
<dbReference type="Pfam" id="PF00679">
    <property type="entry name" value="EFG_C"/>
    <property type="match status" value="1"/>
</dbReference>
<dbReference type="PRINTS" id="PR01037">
    <property type="entry name" value="TCRTETOQM"/>
</dbReference>
<comment type="caution">
    <text evidence="7">The sequence shown here is derived from an EMBL/GenBank/DDBJ whole genome shotgun (WGS) entry which is preliminary data.</text>
</comment>
<dbReference type="InterPro" id="IPR009000">
    <property type="entry name" value="Transl_B-barrel_sf"/>
</dbReference>
<dbReference type="SUPFAM" id="SSF54211">
    <property type="entry name" value="Ribosomal protein S5 domain 2-like"/>
    <property type="match status" value="1"/>
</dbReference>
<dbReference type="SMART" id="SM00889">
    <property type="entry name" value="EFG_IV"/>
    <property type="match status" value="1"/>
</dbReference>
<dbReference type="Pfam" id="PF14492">
    <property type="entry name" value="EFG_III"/>
    <property type="match status" value="1"/>
</dbReference>
<dbReference type="EMBL" id="JMCB01000003">
    <property type="protein sequence ID" value="KFE70750.1"/>
    <property type="molecule type" value="Genomic_DNA"/>
</dbReference>
<dbReference type="InterPro" id="IPR027417">
    <property type="entry name" value="P-loop_NTPase"/>
</dbReference>
<dbReference type="InterPro" id="IPR005517">
    <property type="entry name" value="Transl_elong_EFG/EF2_IV"/>
</dbReference>
<dbReference type="Pfam" id="PF03764">
    <property type="entry name" value="EFG_IV"/>
    <property type="match status" value="1"/>
</dbReference>
<dbReference type="Gene3D" id="3.30.70.240">
    <property type="match status" value="1"/>
</dbReference>
<feature type="domain" description="Elongation factor EFG" evidence="5">
    <location>
        <begin position="566"/>
        <end position="656"/>
    </location>
</feature>
<keyword evidence="3" id="KW-0342">GTP-binding</keyword>
<dbReference type="SUPFAM" id="SSF52540">
    <property type="entry name" value="P-loop containing nucleoside triphosphate hydrolases"/>
    <property type="match status" value="1"/>
</dbReference>
<dbReference type="NCBIfam" id="NF009379">
    <property type="entry name" value="PRK12740.1-3"/>
    <property type="match status" value="1"/>
</dbReference>
<dbReference type="RefSeq" id="WP_044186002.1">
    <property type="nucleotide sequence ID" value="NZ_JMCB01000003.1"/>
</dbReference>
<dbReference type="SUPFAM" id="SSF54980">
    <property type="entry name" value="EF-G C-terminal domain-like"/>
    <property type="match status" value="2"/>
</dbReference>
<dbReference type="InterPro" id="IPR003593">
    <property type="entry name" value="AAA+_ATPase"/>
</dbReference>
<dbReference type="PANTHER" id="PTHR43261">
    <property type="entry name" value="TRANSLATION ELONGATION FACTOR G-RELATED"/>
    <property type="match status" value="1"/>
</dbReference>
<keyword evidence="7" id="KW-0648">Protein biosynthesis</keyword>
<dbReference type="Pfam" id="PF00009">
    <property type="entry name" value="GTP_EFTU"/>
    <property type="match status" value="1"/>
</dbReference>
<keyword evidence="7" id="KW-0251">Elongation factor</keyword>
<dbReference type="SUPFAM" id="SSF50447">
    <property type="entry name" value="Translation proteins"/>
    <property type="match status" value="1"/>
</dbReference>
<dbReference type="CDD" id="cd01434">
    <property type="entry name" value="EFG_mtEFG1_IV"/>
    <property type="match status" value="1"/>
</dbReference>
<dbReference type="Gene3D" id="3.40.50.300">
    <property type="entry name" value="P-loop containing nucleotide triphosphate hydrolases"/>
    <property type="match status" value="1"/>
</dbReference>
<dbReference type="GO" id="GO:0003924">
    <property type="term" value="F:GTPase activity"/>
    <property type="evidence" value="ECO:0007669"/>
    <property type="project" value="InterPro"/>
</dbReference>
<evidence type="ECO:0000256" key="1">
    <source>
        <dbReference type="ARBA" id="ARBA00017872"/>
    </source>
</evidence>
<dbReference type="InterPro" id="IPR047872">
    <property type="entry name" value="EFG_IV"/>
</dbReference>
<dbReference type="InterPro" id="IPR000795">
    <property type="entry name" value="T_Tr_GTP-bd_dom"/>
</dbReference>
<dbReference type="OrthoDB" id="9802948at2"/>
<dbReference type="PATRIC" id="fig|394096.3.peg.2268"/>
<dbReference type="Gene3D" id="3.30.230.10">
    <property type="match status" value="1"/>
</dbReference>
<evidence type="ECO:0000259" key="6">
    <source>
        <dbReference type="SMART" id="SM00889"/>
    </source>
</evidence>
<organism evidence="7 8">
    <name type="scientific">Hyalangium minutum</name>
    <dbReference type="NCBI Taxonomy" id="394096"/>
    <lineage>
        <taxon>Bacteria</taxon>
        <taxon>Pseudomonadati</taxon>
        <taxon>Myxococcota</taxon>
        <taxon>Myxococcia</taxon>
        <taxon>Myxococcales</taxon>
        <taxon>Cystobacterineae</taxon>
        <taxon>Archangiaceae</taxon>
        <taxon>Hyalangium</taxon>
    </lineage>
</organism>
<protein>
    <recommendedName>
        <fullName evidence="1">Elongation factor G</fullName>
    </recommendedName>
</protein>
<dbReference type="InterPro" id="IPR020568">
    <property type="entry name" value="Ribosomal_Su5_D2-typ_SF"/>
</dbReference>
<evidence type="ECO:0000313" key="8">
    <source>
        <dbReference type="Proteomes" id="UP000028725"/>
    </source>
</evidence>
<evidence type="ECO:0000256" key="3">
    <source>
        <dbReference type="ARBA" id="ARBA00023134"/>
    </source>
</evidence>
<proteinExistence type="predicted"/>
<dbReference type="GO" id="GO:0003746">
    <property type="term" value="F:translation elongation factor activity"/>
    <property type="evidence" value="ECO:0007669"/>
    <property type="project" value="UniProtKB-KW"/>
</dbReference>
<dbReference type="STRING" id="394096.DB31_5792"/>
<feature type="domain" description="Translation elongation factor EFG/EF2" evidence="6">
    <location>
        <begin position="447"/>
        <end position="564"/>
    </location>
</feature>
<dbReference type="GO" id="GO:0032790">
    <property type="term" value="P:ribosome disassembly"/>
    <property type="evidence" value="ECO:0007669"/>
    <property type="project" value="TreeGrafter"/>
</dbReference>
<dbReference type="AlphaFoldDB" id="A0A085WST7"/>